<dbReference type="PANTHER" id="PTHR38682">
    <property type="entry name" value="V-TYPE ATP SYNTHASE SUBUNIT C"/>
    <property type="match status" value="1"/>
</dbReference>
<accession>A0A0A0I5H2</accession>
<proteinExistence type="inferred from homology"/>
<dbReference type="InterPro" id="IPR002843">
    <property type="entry name" value="ATPase_V0-cplx_csu/dsu"/>
</dbReference>
<evidence type="ECO:0000256" key="3">
    <source>
        <dbReference type="ARBA" id="ARBA00023065"/>
    </source>
</evidence>
<dbReference type="GO" id="GO:0016787">
    <property type="term" value="F:hydrolase activity"/>
    <property type="evidence" value="ECO:0007669"/>
    <property type="project" value="UniProtKB-KW"/>
</dbReference>
<evidence type="ECO:0000256" key="1">
    <source>
        <dbReference type="ARBA" id="ARBA00006709"/>
    </source>
</evidence>
<comment type="caution">
    <text evidence="4">The sequence shown here is derived from an EMBL/GenBank/DDBJ whole genome shotgun (WGS) entry which is preliminary data.</text>
</comment>
<dbReference type="AlphaFoldDB" id="A0A0A0I5H2"/>
<dbReference type="InterPro" id="IPR036079">
    <property type="entry name" value="ATPase_csu/dsu_sf"/>
</dbReference>
<dbReference type="InterPro" id="IPR035067">
    <property type="entry name" value="V-type_ATPase_csu/dsu"/>
</dbReference>
<dbReference type="InterPro" id="IPR050873">
    <property type="entry name" value="V-ATPase_V0D/AC39_subunit"/>
</dbReference>
<reference evidence="4 5" key="1">
    <citation type="submission" date="2014-01" db="EMBL/GenBank/DDBJ databases">
        <title>Plasmidome dynamics in the species complex Clostridium novyi sensu lato converts strains of independent lineages into distinctly different pathogens.</title>
        <authorList>
            <person name="Skarin H."/>
            <person name="Segerman B."/>
        </authorList>
    </citation>
    <scope>NUCLEOTIDE SEQUENCE [LARGE SCALE GENOMIC DNA]</scope>
    <source>
        <strain evidence="4 5">4552</strain>
    </source>
</reference>
<keyword evidence="3" id="KW-0406">Ion transport</keyword>
<evidence type="ECO:0000256" key="2">
    <source>
        <dbReference type="ARBA" id="ARBA00022448"/>
    </source>
</evidence>
<dbReference type="RefSeq" id="WP_039255971.1">
    <property type="nucleotide sequence ID" value="NZ_JENJ01000053.1"/>
</dbReference>
<dbReference type="InterPro" id="IPR044911">
    <property type="entry name" value="V-type_ATPase_csu/dsu_dom_3"/>
</dbReference>
<dbReference type="GO" id="GO:0046961">
    <property type="term" value="F:proton-transporting ATPase activity, rotational mechanism"/>
    <property type="evidence" value="ECO:0007669"/>
    <property type="project" value="InterPro"/>
</dbReference>
<keyword evidence="4" id="KW-0378">Hydrolase</keyword>
<evidence type="ECO:0000313" key="5">
    <source>
        <dbReference type="Proteomes" id="UP000030012"/>
    </source>
</evidence>
<dbReference type="Gene3D" id="1.10.132.50">
    <property type="entry name" value="ATP synthase (C/AC39) subunit, domain 3"/>
    <property type="match status" value="1"/>
</dbReference>
<dbReference type="Gene3D" id="1.20.1690.10">
    <property type="entry name" value="V-type ATP synthase subunit C domain"/>
    <property type="match status" value="2"/>
</dbReference>
<dbReference type="NCBIfam" id="NF002266">
    <property type="entry name" value="PRK01198.1-2"/>
    <property type="match status" value="1"/>
</dbReference>
<evidence type="ECO:0000313" key="4">
    <source>
        <dbReference type="EMBL" id="KGM94925.1"/>
    </source>
</evidence>
<gene>
    <name evidence="4" type="ORF">Z968_10490</name>
</gene>
<sequence>MSNIEYVQAVPRIRAVENKLLDRAKIQRLLDSTSADEAFKILQETDYGLLMAEVKRPEDYEIVLSKELVRLYSFMYEITPEKNLIDIMSIRYDYHNIKVLLKSKILDKDFKEILIPVGTINVNNLTKWILNEDYKELPKTMKEAIEKSIKVFEEEKDPQKIDIVLDNYMYKDMVFRAKKINDEYLLRFLKINIDLINVKTLLRIKKQDKSRKFLEEVLLDYGEIKKEEFIEVFNLNVENIVNKLQYTDYLDVVKLGIEEYTQSKNLKILEKLSDNFIMNFIKDAKYVSFGSEPLIAYIFAKENEIKIVRIIMVGKLNNIDADVIRERLRDIYV</sequence>
<dbReference type="EMBL" id="JENJ01000053">
    <property type="protein sequence ID" value="KGM94925.1"/>
    <property type="molecule type" value="Genomic_DNA"/>
</dbReference>
<name>A0A0A0I5H2_CLONO</name>
<organism evidence="4 5">
    <name type="scientific">Clostridium novyi A str. 4552</name>
    <dbReference type="NCBI Taxonomy" id="1444289"/>
    <lineage>
        <taxon>Bacteria</taxon>
        <taxon>Bacillati</taxon>
        <taxon>Bacillota</taxon>
        <taxon>Clostridia</taxon>
        <taxon>Eubacteriales</taxon>
        <taxon>Clostridiaceae</taxon>
        <taxon>Clostridium</taxon>
    </lineage>
</organism>
<dbReference type="SUPFAM" id="SSF103486">
    <property type="entry name" value="V-type ATP synthase subunit C"/>
    <property type="match status" value="1"/>
</dbReference>
<dbReference type="Proteomes" id="UP000030012">
    <property type="component" value="Unassembled WGS sequence"/>
</dbReference>
<dbReference type="PANTHER" id="PTHR38682:SF1">
    <property type="entry name" value="V-TYPE ATP SYNTHASE SUBUNIT C"/>
    <property type="match status" value="1"/>
</dbReference>
<dbReference type="EC" id="3.6.3.14" evidence="4"/>
<comment type="similarity">
    <text evidence="1">Belongs to the V-ATPase V0D/AC39 subunit family.</text>
</comment>
<keyword evidence="2" id="KW-0813">Transport</keyword>
<dbReference type="Pfam" id="PF01992">
    <property type="entry name" value="vATP-synt_AC39"/>
    <property type="match status" value="1"/>
</dbReference>
<dbReference type="OrthoDB" id="1653at2"/>
<protein>
    <submittedName>
        <fullName evidence="4">ATP synthase subunit C</fullName>
        <ecNumber evidence="4">3.6.3.14</ecNumber>
    </submittedName>
</protein>